<evidence type="ECO:0000256" key="11">
    <source>
        <dbReference type="SAM" id="Phobius"/>
    </source>
</evidence>
<dbReference type="AlphaFoldDB" id="A0A8C8RBX6"/>
<comment type="similarity">
    <text evidence="10">Belongs to the G-protein coupled receptor 1 family.</text>
</comment>
<dbReference type="Pfam" id="PF00001">
    <property type="entry name" value="7tm_1"/>
    <property type="match status" value="1"/>
</dbReference>
<feature type="transmembrane region" description="Helical" evidence="11">
    <location>
        <begin position="30"/>
        <end position="53"/>
    </location>
</feature>
<reference evidence="13" key="1">
    <citation type="submission" date="2025-08" db="UniProtKB">
        <authorList>
            <consortium name="Ensembl"/>
        </authorList>
    </citation>
    <scope>IDENTIFICATION</scope>
</reference>
<keyword evidence="5 10" id="KW-0297">G-protein coupled receptor</keyword>
<dbReference type="PRINTS" id="PR01527">
    <property type="entry name" value="LPARECEPTOR"/>
</dbReference>
<comment type="subcellular location">
    <subcellularLocation>
        <location evidence="1">Cell membrane</location>
        <topology evidence="1">Multi-pass membrane protein</topology>
    </subcellularLocation>
</comment>
<protein>
    <submittedName>
        <fullName evidence="13">Lysophosphatidic acid receptor 3</fullName>
    </submittedName>
</protein>
<dbReference type="InterPro" id="IPR005385">
    <property type="entry name" value="LPA_rcpt_EDG7"/>
</dbReference>
<evidence type="ECO:0000256" key="8">
    <source>
        <dbReference type="ARBA" id="ARBA00023180"/>
    </source>
</evidence>
<dbReference type="Ensembl" id="ENSPCET00000003420.1">
    <property type="protein sequence ID" value="ENSPCEP00000003309.1"/>
    <property type="gene ID" value="ENSPCEG00000002665.1"/>
</dbReference>
<dbReference type="SMART" id="SM01381">
    <property type="entry name" value="7TM_GPCR_Srsx"/>
    <property type="match status" value="1"/>
</dbReference>
<dbReference type="SUPFAM" id="SSF81321">
    <property type="entry name" value="Family A G protein-coupled receptor-like"/>
    <property type="match status" value="1"/>
</dbReference>
<feature type="transmembrane region" description="Helical" evidence="11">
    <location>
        <begin position="145"/>
        <end position="167"/>
    </location>
</feature>
<evidence type="ECO:0000256" key="9">
    <source>
        <dbReference type="ARBA" id="ARBA00023224"/>
    </source>
</evidence>
<evidence type="ECO:0000313" key="14">
    <source>
        <dbReference type="Proteomes" id="UP000694393"/>
    </source>
</evidence>
<feature type="transmembrane region" description="Helical" evidence="11">
    <location>
        <begin position="65"/>
        <end position="88"/>
    </location>
</feature>
<evidence type="ECO:0000256" key="4">
    <source>
        <dbReference type="ARBA" id="ARBA00022989"/>
    </source>
</evidence>
<feature type="transmembrane region" description="Helical" evidence="11">
    <location>
        <begin position="187"/>
        <end position="207"/>
    </location>
</feature>
<feature type="transmembrane region" description="Helical" evidence="11">
    <location>
        <begin position="240"/>
        <end position="261"/>
    </location>
</feature>
<dbReference type="PANTHER" id="PTHR22750">
    <property type="entry name" value="G-PROTEIN COUPLED RECEPTOR"/>
    <property type="match status" value="1"/>
</dbReference>
<dbReference type="InterPro" id="IPR004065">
    <property type="entry name" value="LPA_rcpt"/>
</dbReference>
<dbReference type="Gene3D" id="1.20.1070.10">
    <property type="entry name" value="Rhodopsin 7-helix transmembrane proteins"/>
    <property type="match status" value="1"/>
</dbReference>
<evidence type="ECO:0000259" key="12">
    <source>
        <dbReference type="PROSITE" id="PS50262"/>
    </source>
</evidence>
<keyword evidence="6 11" id="KW-0472">Membrane</keyword>
<keyword evidence="8" id="KW-0325">Glycoprotein</keyword>
<keyword evidence="7 10" id="KW-0675">Receptor</keyword>
<dbReference type="CDD" id="cd15343">
    <property type="entry name" value="7tmA_LPAR3_Edg7"/>
    <property type="match status" value="1"/>
</dbReference>
<dbReference type="GO" id="GO:0005886">
    <property type="term" value="C:plasma membrane"/>
    <property type="evidence" value="ECO:0007669"/>
    <property type="project" value="UniProtKB-SubCell"/>
</dbReference>
<keyword evidence="4 11" id="KW-1133">Transmembrane helix</keyword>
<evidence type="ECO:0000256" key="1">
    <source>
        <dbReference type="ARBA" id="ARBA00004651"/>
    </source>
</evidence>
<name>A0A8C8RBX6_9SAUR</name>
<dbReference type="PRINTS" id="PR01560">
    <property type="entry name" value="EDG7RECEPTOR"/>
</dbReference>
<feature type="transmembrane region" description="Helical" evidence="11">
    <location>
        <begin position="277"/>
        <end position="295"/>
    </location>
</feature>
<feature type="transmembrane region" description="Helical" evidence="11">
    <location>
        <begin position="108"/>
        <end position="125"/>
    </location>
</feature>
<evidence type="ECO:0000256" key="5">
    <source>
        <dbReference type="ARBA" id="ARBA00023040"/>
    </source>
</evidence>
<evidence type="ECO:0000256" key="10">
    <source>
        <dbReference type="RuleBase" id="RU000688"/>
    </source>
</evidence>
<evidence type="ECO:0000313" key="13">
    <source>
        <dbReference type="Ensembl" id="ENSPCEP00000003309.1"/>
    </source>
</evidence>
<dbReference type="PRINTS" id="PR00237">
    <property type="entry name" value="GPCRRHODOPSN"/>
</dbReference>
<dbReference type="Proteomes" id="UP000694393">
    <property type="component" value="Unplaced"/>
</dbReference>
<evidence type="ECO:0000256" key="7">
    <source>
        <dbReference type="ARBA" id="ARBA00023170"/>
    </source>
</evidence>
<dbReference type="FunFam" id="1.20.1070.10:FF:000025">
    <property type="entry name" value="Lysophosphatidic acid receptor 1"/>
    <property type="match status" value="1"/>
</dbReference>
<feature type="domain" description="G-protein coupled receptors family 1 profile" evidence="12">
    <location>
        <begin position="47"/>
        <end position="293"/>
    </location>
</feature>
<proteinExistence type="inferred from homology"/>
<keyword evidence="14" id="KW-1185">Reference proteome</keyword>
<organism evidence="13 14">
    <name type="scientific">Pelusios castaneus</name>
    <name type="common">West African mud turtle</name>
    <dbReference type="NCBI Taxonomy" id="367368"/>
    <lineage>
        <taxon>Eukaryota</taxon>
        <taxon>Metazoa</taxon>
        <taxon>Chordata</taxon>
        <taxon>Craniata</taxon>
        <taxon>Vertebrata</taxon>
        <taxon>Euteleostomi</taxon>
        <taxon>Archelosauria</taxon>
        <taxon>Testudinata</taxon>
        <taxon>Testudines</taxon>
        <taxon>Pleurodira</taxon>
        <taxon>Pelomedusidae</taxon>
        <taxon>Pelusios</taxon>
    </lineage>
</organism>
<dbReference type="InterPro" id="IPR017452">
    <property type="entry name" value="GPCR_Rhodpsn_7TM"/>
</dbReference>
<accession>A0A8C8RBX6</accession>
<keyword evidence="3 10" id="KW-0812">Transmembrane</keyword>
<sequence>MNECHYDKRMDFFYNMSNTDTVDEWSGTKLVIVLCFGTFFCLFIFISNSLVIAAVVKNKRFHFPFYYLLANLAAADFFAGIAYVYLMFNTGPVSKTLTVNRWFLRQGLLDTSLTASLTNLLVIAVERHMSVVRMRVHSNLTKKRVTFLILLIWAIAIFMGAVPTLGWNCLCNISTCSSLAPIYSRSYLIFWTVSNLVVFFIMVVVYLRIYMYVQRKTNVLSPHTSGSISRRRTPMKLMKTVMTVLGAFVVCWTPGLVVLLLDGLNCTHCGVQHVKRWFLLLALLNSVMNPVIYSYKDDEMSNTMRRIMCCSSDDKSPDRRSSRIPSTVLSRSTDITGQYIEDSIIQGTISGKGNSLSYP</sequence>
<evidence type="ECO:0000256" key="3">
    <source>
        <dbReference type="ARBA" id="ARBA00022692"/>
    </source>
</evidence>
<keyword evidence="2" id="KW-1003">Cell membrane</keyword>
<evidence type="ECO:0000256" key="6">
    <source>
        <dbReference type="ARBA" id="ARBA00023136"/>
    </source>
</evidence>
<dbReference type="InterPro" id="IPR000276">
    <property type="entry name" value="GPCR_Rhodpsn"/>
</dbReference>
<dbReference type="PROSITE" id="PS00237">
    <property type="entry name" value="G_PROTEIN_RECEP_F1_1"/>
    <property type="match status" value="1"/>
</dbReference>
<keyword evidence="9 10" id="KW-0807">Transducer</keyword>
<evidence type="ECO:0000256" key="2">
    <source>
        <dbReference type="ARBA" id="ARBA00022475"/>
    </source>
</evidence>
<dbReference type="PROSITE" id="PS50262">
    <property type="entry name" value="G_PROTEIN_RECEP_F1_2"/>
    <property type="match status" value="1"/>
</dbReference>
<reference evidence="13" key="2">
    <citation type="submission" date="2025-09" db="UniProtKB">
        <authorList>
            <consortium name="Ensembl"/>
        </authorList>
    </citation>
    <scope>IDENTIFICATION</scope>
</reference>
<dbReference type="GO" id="GO:0070915">
    <property type="term" value="F:lysophosphatidic acid receptor activity"/>
    <property type="evidence" value="ECO:0007669"/>
    <property type="project" value="InterPro"/>
</dbReference>